<dbReference type="AlphaFoldDB" id="A0A8S3W8Z4"/>
<reference evidence="2" key="1">
    <citation type="submission" date="2021-04" db="EMBL/GenBank/DDBJ databases">
        <authorList>
            <person name="Tunstrom K."/>
        </authorList>
    </citation>
    <scope>NUCLEOTIDE SEQUENCE</scope>
</reference>
<name>A0A8S3W8Z4_PARAO</name>
<evidence type="ECO:0000313" key="3">
    <source>
        <dbReference type="Proteomes" id="UP000691718"/>
    </source>
</evidence>
<dbReference type="EMBL" id="CAJQZP010000212">
    <property type="protein sequence ID" value="CAG4946601.1"/>
    <property type="molecule type" value="Genomic_DNA"/>
</dbReference>
<feature type="domain" description="HAT C-terminal dimerisation" evidence="1">
    <location>
        <begin position="317"/>
        <end position="381"/>
    </location>
</feature>
<comment type="caution">
    <text evidence="2">The sequence shown here is derived from an EMBL/GenBank/DDBJ whole genome shotgun (WGS) entry which is preliminary data.</text>
</comment>
<dbReference type="Proteomes" id="UP000691718">
    <property type="component" value="Unassembled WGS sequence"/>
</dbReference>
<proteinExistence type="predicted"/>
<dbReference type="Pfam" id="PF05699">
    <property type="entry name" value="Dimer_Tnp_hAT"/>
    <property type="match status" value="1"/>
</dbReference>
<dbReference type="GO" id="GO:0046983">
    <property type="term" value="F:protein dimerization activity"/>
    <property type="evidence" value="ECO:0007669"/>
    <property type="project" value="InterPro"/>
</dbReference>
<keyword evidence="3" id="KW-1185">Reference proteome</keyword>
<evidence type="ECO:0000259" key="1">
    <source>
        <dbReference type="Pfam" id="PF05699"/>
    </source>
</evidence>
<accession>A0A8S3W8Z4</accession>
<organism evidence="2 3">
    <name type="scientific">Parnassius apollo</name>
    <name type="common">Apollo butterfly</name>
    <name type="synonym">Papilio apollo</name>
    <dbReference type="NCBI Taxonomy" id="110799"/>
    <lineage>
        <taxon>Eukaryota</taxon>
        <taxon>Metazoa</taxon>
        <taxon>Ecdysozoa</taxon>
        <taxon>Arthropoda</taxon>
        <taxon>Hexapoda</taxon>
        <taxon>Insecta</taxon>
        <taxon>Pterygota</taxon>
        <taxon>Neoptera</taxon>
        <taxon>Endopterygota</taxon>
        <taxon>Lepidoptera</taxon>
        <taxon>Glossata</taxon>
        <taxon>Ditrysia</taxon>
        <taxon>Papilionoidea</taxon>
        <taxon>Papilionidae</taxon>
        <taxon>Parnassiinae</taxon>
        <taxon>Parnassini</taxon>
        <taxon>Parnassius</taxon>
        <taxon>Parnassius</taxon>
    </lineage>
</organism>
<dbReference type="PANTHER" id="PTHR37162:SF1">
    <property type="entry name" value="BED-TYPE DOMAIN-CONTAINING PROTEIN"/>
    <property type="match status" value="1"/>
</dbReference>
<dbReference type="InterPro" id="IPR008906">
    <property type="entry name" value="HATC_C_dom"/>
</dbReference>
<dbReference type="OrthoDB" id="6159421at2759"/>
<protein>
    <submittedName>
        <fullName evidence="2">(apollo) hypothetical protein</fullName>
    </submittedName>
</protein>
<dbReference type="PANTHER" id="PTHR37162">
    <property type="entry name" value="HAT FAMILY DIMERISATION DOMAINCONTAINING PROTEIN-RELATED"/>
    <property type="match status" value="1"/>
</dbReference>
<gene>
    <name evidence="2" type="ORF">PAPOLLO_LOCUS3382</name>
</gene>
<sequence>MKLKYTQGYRGEWEQDPSFKSWLCKSKVNTTSAHCKACNCEVLSRVASLKEHMATSKHIKNMKGYSGISQIDTIFKTSTISEEVKKAEISIVAALVEHNIAFRVMDHVSEVISRAFHDSKIAKRFSCRRTKSAAIAYNVLGNNFEEKMLAELRPRPENETERSPVFSLIIDESTDVSTTKSIDPSSRMHFLPIQNMYLGTNVAMTLESLKDDVRMRSKIEEFLNRCQSFLIELSNQFLQRLPVQDNFLQDLSFIDPQKAVYGEFRTLIGILKRFPNIVATDNMQIVDNEYRELKLDVSVSNLLSTSSSTSETFMVDKFWSEVSQICDANSKPKYGNLSRFVKQMTMLPLSNAKVERIFSDINRIKNQDRNRFNNKNVAAIMHGKEGLRQLEGGCSRFNPDRSMIKLMDSKQLYDNVTQQKNDEES</sequence>
<evidence type="ECO:0000313" key="2">
    <source>
        <dbReference type="EMBL" id="CAG4946601.1"/>
    </source>
</evidence>